<sequence>MLDCGSEQNSKWHLPVGRLGNICARQWLHKRISLAVALSRVALLDKKVVKRILKEGEGYEKPNDGTVAKVKVIGSSQYF</sequence>
<protein>
    <submittedName>
        <fullName evidence="1">Uncharacterized protein</fullName>
    </submittedName>
</protein>
<evidence type="ECO:0000313" key="2">
    <source>
        <dbReference type="Proteomes" id="UP001202328"/>
    </source>
</evidence>
<comment type="caution">
    <text evidence="1">The sequence shown here is derived from an EMBL/GenBank/DDBJ whole genome shotgun (WGS) entry which is preliminary data.</text>
</comment>
<dbReference type="AlphaFoldDB" id="A0AAD4XLY8"/>
<evidence type="ECO:0000313" key="1">
    <source>
        <dbReference type="EMBL" id="KAI3926228.1"/>
    </source>
</evidence>
<gene>
    <name evidence="1" type="ORF">MKW98_028364</name>
</gene>
<proteinExistence type="predicted"/>
<name>A0AAD4XLY8_9MAGN</name>
<dbReference type="Proteomes" id="UP001202328">
    <property type="component" value="Unassembled WGS sequence"/>
</dbReference>
<accession>A0AAD4XLY8</accession>
<organism evidence="1 2">
    <name type="scientific">Papaver atlanticum</name>
    <dbReference type="NCBI Taxonomy" id="357466"/>
    <lineage>
        <taxon>Eukaryota</taxon>
        <taxon>Viridiplantae</taxon>
        <taxon>Streptophyta</taxon>
        <taxon>Embryophyta</taxon>
        <taxon>Tracheophyta</taxon>
        <taxon>Spermatophyta</taxon>
        <taxon>Magnoliopsida</taxon>
        <taxon>Ranunculales</taxon>
        <taxon>Papaveraceae</taxon>
        <taxon>Papaveroideae</taxon>
        <taxon>Papaver</taxon>
    </lineage>
</organism>
<dbReference type="EMBL" id="JAJJMB010008071">
    <property type="protein sequence ID" value="KAI3926228.1"/>
    <property type="molecule type" value="Genomic_DNA"/>
</dbReference>
<reference evidence="1" key="1">
    <citation type="submission" date="2022-04" db="EMBL/GenBank/DDBJ databases">
        <title>A functionally conserved STORR gene fusion in Papaver species that diverged 16.8 million years ago.</title>
        <authorList>
            <person name="Catania T."/>
        </authorList>
    </citation>
    <scope>NUCLEOTIDE SEQUENCE</scope>
    <source>
        <strain evidence="1">S-188037</strain>
    </source>
</reference>
<keyword evidence="2" id="KW-1185">Reference proteome</keyword>